<dbReference type="VEuPathDB" id="FungiDB:RhiirFUN_003556"/>
<evidence type="ECO:0000313" key="3">
    <source>
        <dbReference type="Proteomes" id="UP000234323"/>
    </source>
</evidence>
<protein>
    <recommendedName>
        <fullName evidence="4">PPPDE domain-containing protein</fullName>
    </recommendedName>
</protein>
<evidence type="ECO:0008006" key="4">
    <source>
        <dbReference type="Google" id="ProtNLM"/>
    </source>
</evidence>
<dbReference type="VEuPathDB" id="FungiDB:RhiirA1_534079"/>
<sequence>MGNNFSSTPKFTSATSAASNSGSSNNSESNSSKNRPINDSLTWYNKIKNKLKDGEVCNSFGEEELNELILSLGDETRFLNRYLRLDDNLKQITKDLRKLDDIQKNRNITSEQDELNLTRGLLRKSDKFNVYLFISKLSDNRSDSPFLRFLANSLFKNKYGMFHVGLEIDGIILEWGTGDAGPHLIYPRVNTDRLYEKIAHIRVSYFSQEFNPTTFTRNNLSNIILDVMKKYLFFDPKIGVVPSKKLQIIAQKCVSWNKDFHYSPLSRNCQHFIDEMLEALDLKFNPEGEFEKFLDRIVKYTDDRFLFQEREFFSRQDLDQFADHNWVKISNFWDQRLLLCYSDMMNSMYENNHDEKWGPMKNKLEWDVREYALVRTD</sequence>
<evidence type="ECO:0000256" key="1">
    <source>
        <dbReference type="SAM" id="MobiDB-lite"/>
    </source>
</evidence>
<dbReference type="OrthoDB" id="10255738at2759"/>
<keyword evidence="3" id="KW-1185">Reference proteome</keyword>
<dbReference type="EMBL" id="LLXI01000197">
    <property type="protein sequence ID" value="PKY42415.1"/>
    <property type="molecule type" value="Genomic_DNA"/>
</dbReference>
<feature type="region of interest" description="Disordered" evidence="1">
    <location>
        <begin position="1"/>
        <end position="35"/>
    </location>
</feature>
<dbReference type="VEuPathDB" id="FungiDB:FUN_021707"/>
<dbReference type="Proteomes" id="UP000234323">
    <property type="component" value="Unassembled WGS sequence"/>
</dbReference>
<dbReference type="AlphaFoldDB" id="A0A2I1G704"/>
<reference evidence="2 3" key="1">
    <citation type="submission" date="2015-10" db="EMBL/GenBank/DDBJ databases">
        <title>Genome analyses suggest a sexual origin of heterokaryosis in a supposedly ancient asexual fungus.</title>
        <authorList>
            <person name="Ropars J."/>
            <person name="Sedzielewska K."/>
            <person name="Noel J."/>
            <person name="Charron P."/>
            <person name="Farinelli L."/>
            <person name="Marton T."/>
            <person name="Kruger M."/>
            <person name="Pelin A."/>
            <person name="Brachmann A."/>
            <person name="Corradi N."/>
        </authorList>
    </citation>
    <scope>NUCLEOTIDE SEQUENCE [LARGE SCALE GENOMIC DNA]</scope>
    <source>
        <strain evidence="2 3">A4</strain>
    </source>
</reference>
<accession>A0A2I1G704</accession>
<feature type="compositionally biased region" description="Polar residues" evidence="1">
    <location>
        <begin position="1"/>
        <end position="12"/>
    </location>
</feature>
<organism evidence="2 3">
    <name type="scientific">Rhizophagus irregularis</name>
    <dbReference type="NCBI Taxonomy" id="588596"/>
    <lineage>
        <taxon>Eukaryota</taxon>
        <taxon>Fungi</taxon>
        <taxon>Fungi incertae sedis</taxon>
        <taxon>Mucoromycota</taxon>
        <taxon>Glomeromycotina</taxon>
        <taxon>Glomeromycetes</taxon>
        <taxon>Glomerales</taxon>
        <taxon>Glomeraceae</taxon>
        <taxon>Rhizophagus</taxon>
    </lineage>
</organism>
<proteinExistence type="predicted"/>
<feature type="compositionally biased region" description="Low complexity" evidence="1">
    <location>
        <begin position="13"/>
        <end position="34"/>
    </location>
</feature>
<comment type="caution">
    <text evidence="2">The sequence shown here is derived from an EMBL/GenBank/DDBJ whole genome shotgun (WGS) entry which is preliminary data.</text>
</comment>
<name>A0A2I1G704_9GLOM</name>
<gene>
    <name evidence="2" type="ORF">RhiirA4_441942</name>
</gene>
<evidence type="ECO:0000313" key="2">
    <source>
        <dbReference type="EMBL" id="PKY42415.1"/>
    </source>
</evidence>